<dbReference type="Proteomes" id="UP001596405">
    <property type="component" value="Unassembled WGS sequence"/>
</dbReference>
<reference evidence="2" key="1">
    <citation type="journal article" date="2019" name="Int. J. Syst. Evol. Microbiol.">
        <title>The Global Catalogue of Microorganisms (GCM) 10K type strain sequencing project: providing services to taxonomists for standard genome sequencing and annotation.</title>
        <authorList>
            <consortium name="The Broad Institute Genomics Platform"/>
            <consortium name="The Broad Institute Genome Sequencing Center for Infectious Disease"/>
            <person name="Wu L."/>
            <person name="Ma J."/>
        </authorList>
    </citation>
    <scope>NUCLEOTIDE SEQUENCE [LARGE SCALE GENOMIC DNA]</scope>
    <source>
        <strain evidence="2">CGMCC 4.7393</strain>
    </source>
</reference>
<evidence type="ECO:0000313" key="2">
    <source>
        <dbReference type="Proteomes" id="UP001596405"/>
    </source>
</evidence>
<protein>
    <submittedName>
        <fullName evidence="1">Uncharacterized protein</fullName>
    </submittedName>
</protein>
<gene>
    <name evidence="1" type="ORF">ACFQHR_19660</name>
</gene>
<dbReference type="RefSeq" id="WP_066622222.1">
    <property type="nucleotide sequence ID" value="NZ_JBHSYQ010000016.1"/>
</dbReference>
<evidence type="ECO:0000313" key="1">
    <source>
        <dbReference type="EMBL" id="MFC6999862.1"/>
    </source>
</evidence>
<sequence>MLFVIEVVGQKKDSTITVTAGEHYLKSGFHQFWWGKHYRKVWAEPVEAPLFWVKEFKGGVTPIKQGGSFQTKNLRLEDSLGREFVLRSVDKDPSKALPKSLQNTFVAGLMRDQTSVIHPYGAFIVPELANAAGVYHTNPKLVFIPDDPALGKYRQEFANTLALLEERPDDANWANLASFGNPANIVSSKKAISSLLKKPLHQVDAKRYLRSRLFDMWLSDWSRREDQWRWGVAEGEIVTYEPIPRDRDHAFFKFNDGVLTSIISIFKPNYQSFDRTIVGKNVKGLISASRQMDSYLLAYLSLEDFKEVSLDLQQRLSDDVIEKALMQWPPQIRELTAQEFRKKLRARRKDLPKAASTFYHEINKEVKLAGSDDDDIFKLHFTSDGSVLVQHWSNTKDSAPVLLDQKTYSPSETKSIAIYGLSGADVFQLSGQGKSKIKIQWFGGEGTDKLQVEDDWKVTGKNIVLYDEDDGNEYKKVKKLKVKDHSPKADEFSGDGWLLRHRLH</sequence>
<accession>A0ABW2DPU8</accession>
<comment type="caution">
    <text evidence="1">The sequence shown here is derived from an EMBL/GenBank/DDBJ whole genome shotgun (WGS) entry which is preliminary data.</text>
</comment>
<keyword evidence="2" id="KW-1185">Reference proteome</keyword>
<organism evidence="1 2">
    <name type="scientific">Rufibacter roseus</name>
    <dbReference type="NCBI Taxonomy" id="1567108"/>
    <lineage>
        <taxon>Bacteria</taxon>
        <taxon>Pseudomonadati</taxon>
        <taxon>Bacteroidota</taxon>
        <taxon>Cytophagia</taxon>
        <taxon>Cytophagales</taxon>
        <taxon>Hymenobacteraceae</taxon>
        <taxon>Rufibacter</taxon>
    </lineage>
</organism>
<dbReference type="EMBL" id="JBHSYQ010000016">
    <property type="protein sequence ID" value="MFC6999862.1"/>
    <property type="molecule type" value="Genomic_DNA"/>
</dbReference>
<name>A0ABW2DPU8_9BACT</name>
<proteinExistence type="predicted"/>